<keyword evidence="2" id="KW-1185">Reference proteome</keyword>
<evidence type="ECO:0000313" key="2">
    <source>
        <dbReference type="Proteomes" id="UP000235584"/>
    </source>
</evidence>
<proteinExistence type="predicted"/>
<organism evidence="1 2">
    <name type="scientific">Bacteriovorax stolpii</name>
    <name type="common">Bdellovibrio stolpii</name>
    <dbReference type="NCBI Taxonomy" id="960"/>
    <lineage>
        <taxon>Bacteria</taxon>
        <taxon>Pseudomonadati</taxon>
        <taxon>Bdellovibrionota</taxon>
        <taxon>Bacteriovoracia</taxon>
        <taxon>Bacteriovoracales</taxon>
        <taxon>Bacteriovoracaceae</taxon>
        <taxon>Bacteriovorax</taxon>
    </lineage>
</organism>
<dbReference type="AlphaFoldDB" id="A0A2K9NUJ0"/>
<reference evidence="1 2" key="1">
    <citation type="submission" date="2018-01" db="EMBL/GenBank/DDBJ databases">
        <title>Complete genome sequence of Bacteriovorax stolpii DSM12778.</title>
        <authorList>
            <person name="Tang B."/>
            <person name="Chang J."/>
        </authorList>
    </citation>
    <scope>NUCLEOTIDE SEQUENCE [LARGE SCALE GENOMIC DNA]</scope>
    <source>
        <strain evidence="1 2">DSM 12778</strain>
    </source>
</reference>
<gene>
    <name evidence="1" type="ORF">C0V70_13835</name>
</gene>
<accession>A0A2K9NUJ0</accession>
<dbReference type="KEGG" id="bsto:C0V70_13835"/>
<sequence>MKKLLLILALVASVPAFALNAKLEPAVKMVEACLAEQGVLLCNGEITEVLKTVSLDARGEFVYYLKDLVNKNETEAVIKNLYTELQVLVPVYEKLDGCSEWSCRDLKIFLGDVSVRYVKISPIDSSLYITLYKAQAVQSGRYNLLMTLSAKAQTAKTVAEMDEMVKFAEFAKDYSRAIKDEYYLYQAGVAIVRDMTLAAMKLRPGHEGVYKVTFDNAEMAKNLRIDNVIVMESNDRDALVVNFVASQSRIIKVSFKQAGLLGNTFFSNEDVYNNDNNQEIQSPFFKMELDRETKTVKGYFATARYGKSTFTGTLAQSNISVYGQANVEGLSIDQLVGKHAVNVGGYDMTLVIGKRADDRSTYEGALVNQNALISFSKVSLDSSKGIISLVDSKNERKLTLGVTDISNAPVFKGQFLNAAQAKILNVQSK</sequence>
<name>A0A2K9NUJ0_BACTC</name>
<dbReference type="EMBL" id="CP025704">
    <property type="protein sequence ID" value="AUN99162.1"/>
    <property type="molecule type" value="Genomic_DNA"/>
</dbReference>
<protein>
    <submittedName>
        <fullName evidence="1">Uncharacterized protein</fullName>
    </submittedName>
</protein>
<dbReference type="Proteomes" id="UP000235584">
    <property type="component" value="Chromosome"/>
</dbReference>
<evidence type="ECO:0000313" key="1">
    <source>
        <dbReference type="EMBL" id="AUN99162.1"/>
    </source>
</evidence>
<dbReference type="RefSeq" id="WP_102244453.1">
    <property type="nucleotide sequence ID" value="NZ_CP025704.1"/>
</dbReference>